<protein>
    <recommendedName>
        <fullName evidence="5">Glycosyl transferase group 1</fullName>
    </recommendedName>
</protein>
<evidence type="ECO:0000313" key="4">
    <source>
        <dbReference type="Proteomes" id="UP000001946"/>
    </source>
</evidence>
<feature type="domain" description="Glycosyl transferase family 1" evidence="1">
    <location>
        <begin position="190"/>
        <end position="350"/>
    </location>
</feature>
<keyword evidence="4" id="KW-1185">Reference proteome</keyword>
<dbReference type="Gene3D" id="3.40.50.2000">
    <property type="entry name" value="Glycogen Phosphorylase B"/>
    <property type="match status" value="2"/>
</dbReference>
<dbReference type="PANTHER" id="PTHR45947:SF3">
    <property type="entry name" value="SULFOQUINOVOSYL TRANSFERASE SQD2"/>
    <property type="match status" value="1"/>
</dbReference>
<dbReference type="STRING" id="138119.DSY3321"/>
<name>Q24S82_DESHY</name>
<dbReference type="RefSeq" id="WP_011461018.1">
    <property type="nucleotide sequence ID" value="NC_007907.1"/>
</dbReference>
<organism evidence="3 4">
    <name type="scientific">Desulfitobacterium hafniense (strain Y51)</name>
    <dbReference type="NCBI Taxonomy" id="138119"/>
    <lineage>
        <taxon>Bacteria</taxon>
        <taxon>Bacillati</taxon>
        <taxon>Bacillota</taxon>
        <taxon>Clostridia</taxon>
        <taxon>Eubacteriales</taxon>
        <taxon>Desulfitobacteriaceae</taxon>
        <taxon>Desulfitobacterium</taxon>
    </lineage>
</organism>
<dbReference type="SUPFAM" id="SSF53756">
    <property type="entry name" value="UDP-Glycosyltransferase/glycogen phosphorylase"/>
    <property type="match status" value="1"/>
</dbReference>
<feature type="domain" description="Glycosyltransferase subfamily 4-like N-terminal" evidence="2">
    <location>
        <begin position="24"/>
        <end position="161"/>
    </location>
</feature>
<evidence type="ECO:0008006" key="5">
    <source>
        <dbReference type="Google" id="ProtNLM"/>
    </source>
</evidence>
<dbReference type="GO" id="GO:0016757">
    <property type="term" value="F:glycosyltransferase activity"/>
    <property type="evidence" value="ECO:0007669"/>
    <property type="project" value="InterPro"/>
</dbReference>
<dbReference type="Pfam" id="PF13439">
    <property type="entry name" value="Glyco_transf_4"/>
    <property type="match status" value="1"/>
</dbReference>
<dbReference type="Pfam" id="PF00534">
    <property type="entry name" value="Glycos_transf_1"/>
    <property type="match status" value="1"/>
</dbReference>
<dbReference type="eggNOG" id="COG0438">
    <property type="taxonomic scope" value="Bacteria"/>
</dbReference>
<dbReference type="HOGENOM" id="CLU_009583_0_1_9"/>
<gene>
    <name evidence="3" type="ordered locus">DSY3321</name>
</gene>
<dbReference type="AlphaFoldDB" id="Q24S82"/>
<dbReference type="PANTHER" id="PTHR45947">
    <property type="entry name" value="SULFOQUINOVOSYL TRANSFERASE SQD2"/>
    <property type="match status" value="1"/>
</dbReference>
<dbReference type="InterPro" id="IPR001296">
    <property type="entry name" value="Glyco_trans_1"/>
</dbReference>
<reference evidence="3 4" key="1">
    <citation type="journal article" date="2006" name="J. Bacteriol.">
        <title>Complete genome sequence of the dehalorespiring bacterium Desulfitobacterium hafniense Y51 and comparison with Dehalococcoides ethenogenes 195.</title>
        <authorList>
            <person name="Nonaka H."/>
            <person name="Keresztes G."/>
            <person name="Shinoda Y."/>
            <person name="Ikenaga Y."/>
            <person name="Abe M."/>
            <person name="Naito K."/>
            <person name="Inatomi K."/>
            <person name="Furukawa K."/>
            <person name="Inui M."/>
            <person name="Yukawa H."/>
        </authorList>
    </citation>
    <scope>NUCLEOTIDE SEQUENCE [LARGE SCALE GENOMIC DNA]</scope>
    <source>
        <strain evidence="3 4">Y51</strain>
    </source>
</reference>
<evidence type="ECO:0000259" key="1">
    <source>
        <dbReference type="Pfam" id="PF00534"/>
    </source>
</evidence>
<dbReference type="InterPro" id="IPR028098">
    <property type="entry name" value="Glyco_trans_4-like_N"/>
</dbReference>
<dbReference type="KEGG" id="dsy:DSY3321"/>
<accession>Q24S82</accession>
<evidence type="ECO:0000259" key="2">
    <source>
        <dbReference type="Pfam" id="PF13439"/>
    </source>
</evidence>
<dbReference type="Proteomes" id="UP000001946">
    <property type="component" value="Chromosome"/>
</dbReference>
<dbReference type="CAZy" id="GT4">
    <property type="family name" value="Glycosyltransferase Family 4"/>
</dbReference>
<proteinExistence type="predicted"/>
<dbReference type="EMBL" id="AP008230">
    <property type="protein sequence ID" value="BAE85110.1"/>
    <property type="molecule type" value="Genomic_DNA"/>
</dbReference>
<sequence>MDKKILYCASTASHIMNFHLPYLEYFKAQGWQVDVVIGGRTKSIPFADHVIGIPLEKNLWTVSNLQSVRIVQRLLAENSYDLISTHTALAGAVIRLAVKMTEKKNCGKVVHTSHGYFFNGKSGLLKRAYLEVERYLSPVTDILMVMNEVDYQLATQYELGKIIVRIPGMGIDLSRFSNVNSEEKKRLKIDAGYRETDFLIVYAAEMSKRKNQGELIRAFAMMSPQEMSVKLLLAGEGILKKEYEKMAQRFGVGEYISFLGHVSDMASLYKICDIAVSTSKSEGLPFNVMEAMACGLPVVASEVKGHIDLLGEGQSSQLYRLGDEKELAFIMRKFLNDKLLCTKLGVRNRKTVLGYHIDKVKPLIEEIYGE</sequence>
<dbReference type="InterPro" id="IPR050194">
    <property type="entry name" value="Glycosyltransferase_grp1"/>
</dbReference>
<evidence type="ECO:0000313" key="3">
    <source>
        <dbReference type="EMBL" id="BAE85110.1"/>
    </source>
</evidence>